<dbReference type="PANTHER" id="PTHR43999:SF1">
    <property type="entry name" value="DNAJ HOMOLOG SUBFAMILY C MEMBER 2"/>
    <property type="match status" value="1"/>
</dbReference>
<feature type="region of interest" description="Disordered" evidence="4">
    <location>
        <begin position="302"/>
        <end position="325"/>
    </location>
</feature>
<evidence type="ECO:0000256" key="1">
    <source>
        <dbReference type="ARBA" id="ARBA00004496"/>
    </source>
</evidence>
<gene>
    <name evidence="6" type="ORF">AWRI3579_g1016</name>
</gene>
<evidence type="ECO:0000256" key="2">
    <source>
        <dbReference type="ARBA" id="ARBA00022490"/>
    </source>
</evidence>
<evidence type="ECO:0000256" key="4">
    <source>
        <dbReference type="SAM" id="MobiDB-lite"/>
    </source>
</evidence>
<dbReference type="Pfam" id="PF26185">
    <property type="entry name" value="Zuotin_N"/>
    <property type="match status" value="1"/>
</dbReference>
<dbReference type="GO" id="GO:0043022">
    <property type="term" value="F:ribosome binding"/>
    <property type="evidence" value="ECO:0007669"/>
    <property type="project" value="InterPro"/>
</dbReference>
<name>A0A1E5RHL4_9ASCO</name>
<dbReference type="EMBL" id="LPNM01000006">
    <property type="protein sequence ID" value="OEJ86377.1"/>
    <property type="molecule type" value="Genomic_DNA"/>
</dbReference>
<dbReference type="InParanoid" id="A0A1E5RHL4"/>
<dbReference type="CDD" id="cd23953">
    <property type="entry name" value="zuotin_NTD"/>
    <property type="match status" value="1"/>
</dbReference>
<evidence type="ECO:0000313" key="7">
    <source>
        <dbReference type="Proteomes" id="UP000095728"/>
    </source>
</evidence>
<evidence type="ECO:0000256" key="3">
    <source>
        <dbReference type="ARBA" id="ARBA00023186"/>
    </source>
</evidence>
<dbReference type="GO" id="GO:0006450">
    <property type="term" value="P:regulation of translational fidelity"/>
    <property type="evidence" value="ECO:0007669"/>
    <property type="project" value="InterPro"/>
</dbReference>
<comment type="subcellular location">
    <subcellularLocation>
        <location evidence="1">Cytoplasm</location>
    </subcellularLocation>
</comment>
<feature type="compositionally biased region" description="Basic residues" evidence="4">
    <location>
        <begin position="363"/>
        <end position="372"/>
    </location>
</feature>
<comment type="caution">
    <text evidence="6">The sequence shown here is derived from an EMBL/GenBank/DDBJ whole genome shotgun (WGS) entry which is preliminary data.</text>
</comment>
<evidence type="ECO:0000259" key="5">
    <source>
        <dbReference type="PROSITE" id="PS50076"/>
    </source>
</evidence>
<dbReference type="Pfam" id="PF00226">
    <property type="entry name" value="DnaJ"/>
    <property type="match status" value="1"/>
</dbReference>
<keyword evidence="7" id="KW-1185">Reference proteome</keyword>
<dbReference type="InterPro" id="IPR018253">
    <property type="entry name" value="DnaJ_domain_CS"/>
</dbReference>
<dbReference type="OrthoDB" id="1690618at2759"/>
<dbReference type="FunCoup" id="A0A1E5RHL4">
    <property type="interactions" value="134"/>
</dbReference>
<feature type="region of interest" description="Disordered" evidence="4">
    <location>
        <begin position="346"/>
        <end position="384"/>
    </location>
</feature>
<protein>
    <submittedName>
        <fullName evidence="6">Zuotin</fullName>
    </submittedName>
</protein>
<dbReference type="InterPro" id="IPR032003">
    <property type="entry name" value="RAC_head"/>
</dbReference>
<dbReference type="InterPro" id="IPR001623">
    <property type="entry name" value="DnaJ_domain"/>
</dbReference>
<feature type="domain" description="J" evidence="5">
    <location>
        <begin position="100"/>
        <end position="173"/>
    </location>
</feature>
<dbReference type="Pfam" id="PF21884">
    <property type="entry name" value="ZUO1-like_ZHD"/>
    <property type="match status" value="1"/>
</dbReference>
<dbReference type="Proteomes" id="UP000095728">
    <property type="component" value="Unassembled WGS sequence"/>
</dbReference>
<dbReference type="CDD" id="cd06257">
    <property type="entry name" value="DnaJ"/>
    <property type="match status" value="1"/>
</dbReference>
<dbReference type="Gene3D" id="1.10.8.840">
    <property type="entry name" value="Ribosome-associated complex head domain"/>
    <property type="match status" value="1"/>
</dbReference>
<dbReference type="Gene3D" id="1.10.287.110">
    <property type="entry name" value="DnaJ domain"/>
    <property type="match status" value="1"/>
</dbReference>
<sequence length="450" mass="50296">MSFLLPGLTIEALEISDNAKSLLSSTVKSVEPVGQEFIHHAQRAIRNHTFSEYEKLLLEKNGGADGDNADNTDPDEALFDDELADASLLKHDPKDWKTADLYAAMGLSKLRYRANGEQIVKAHRKQVLKFHPDKTSAASGGNNLDQDGIFKIIQKAYETLTDVNKRRQYDSCDFVADVEPPAAPSKKAVASGKLPYDFYEVWGPVFASEGRFSKKQPVPVLGDAETPRQEIEKFYNFWHRFDSWRTFEFLDEDVPDDSSNRDHKRYIERKNKAARDKKKTADNARLAKLVERALSEDPRVRAFKEEDKKEKERKKWEKDAGARAEAEAKVKAEAEAKAKAEAEAKAAAENKVNSKKAKEAAKSARKKNKRAIRNAPKDHGYFGDNDKEAVIDEQIGYVIDSMDDEQLADTVSKLADASGNAASVKQILVDIAKVLADSEKLVASTAPYFA</sequence>
<feature type="compositionally biased region" description="Basic and acidic residues" evidence="4">
    <location>
        <begin position="375"/>
        <end position="384"/>
    </location>
</feature>
<dbReference type="InterPro" id="IPR042569">
    <property type="entry name" value="RAC_head_sf"/>
</dbReference>
<dbReference type="InterPro" id="IPR058871">
    <property type="entry name" value="Zuotin_N"/>
</dbReference>
<reference evidence="7" key="1">
    <citation type="journal article" date="2016" name="Genome Announc.">
        <title>Genome sequences of three species of Hanseniaspora isolated from spontaneous wine fermentations.</title>
        <authorList>
            <person name="Sternes P.R."/>
            <person name="Lee D."/>
            <person name="Kutyna D.R."/>
            <person name="Borneman A.R."/>
        </authorList>
    </citation>
    <scope>NUCLEOTIDE SEQUENCE [LARGE SCALE GENOMIC DNA]</scope>
    <source>
        <strain evidence="7">AWRI3579</strain>
    </source>
</reference>
<dbReference type="PROSITE" id="PS50076">
    <property type="entry name" value="DNAJ_2"/>
    <property type="match status" value="1"/>
</dbReference>
<keyword evidence="3" id="KW-0143">Chaperone</keyword>
<dbReference type="SMART" id="SM00271">
    <property type="entry name" value="DnaJ"/>
    <property type="match status" value="1"/>
</dbReference>
<dbReference type="STRING" id="56408.A0A1E5RHL4"/>
<dbReference type="Pfam" id="PF16717">
    <property type="entry name" value="RAC_head"/>
    <property type="match status" value="1"/>
</dbReference>
<dbReference type="PANTHER" id="PTHR43999">
    <property type="entry name" value="DNAJ HOMOLOG SUBFAMILY C MEMBER 2"/>
    <property type="match status" value="1"/>
</dbReference>
<evidence type="ECO:0000313" key="6">
    <source>
        <dbReference type="EMBL" id="OEJ86377.1"/>
    </source>
</evidence>
<dbReference type="GO" id="GO:0005829">
    <property type="term" value="C:cytosol"/>
    <property type="evidence" value="ECO:0007669"/>
    <property type="project" value="TreeGrafter"/>
</dbReference>
<proteinExistence type="predicted"/>
<dbReference type="SUPFAM" id="SSF46565">
    <property type="entry name" value="Chaperone J-domain"/>
    <property type="match status" value="1"/>
</dbReference>
<dbReference type="PROSITE" id="PS00636">
    <property type="entry name" value="DNAJ_1"/>
    <property type="match status" value="1"/>
</dbReference>
<dbReference type="InterPro" id="IPR036869">
    <property type="entry name" value="J_dom_sf"/>
</dbReference>
<dbReference type="InterPro" id="IPR054076">
    <property type="entry name" value="ZUO1-like_ZHD"/>
</dbReference>
<organism evidence="6 7">
    <name type="scientific">Hanseniaspora osmophila</name>
    <dbReference type="NCBI Taxonomy" id="56408"/>
    <lineage>
        <taxon>Eukaryota</taxon>
        <taxon>Fungi</taxon>
        <taxon>Dikarya</taxon>
        <taxon>Ascomycota</taxon>
        <taxon>Saccharomycotina</taxon>
        <taxon>Saccharomycetes</taxon>
        <taxon>Saccharomycodales</taxon>
        <taxon>Saccharomycodaceae</taxon>
        <taxon>Hanseniaspora</taxon>
    </lineage>
</organism>
<accession>A0A1E5RHL4</accession>
<keyword evidence="2" id="KW-0963">Cytoplasm</keyword>
<dbReference type="InterPro" id="IPR044634">
    <property type="entry name" value="Zuotin/DnaJC2"/>
</dbReference>
<dbReference type="GO" id="GO:0030544">
    <property type="term" value="F:Hsp70 protein binding"/>
    <property type="evidence" value="ECO:0007669"/>
    <property type="project" value="InterPro"/>
</dbReference>
<dbReference type="AlphaFoldDB" id="A0A1E5RHL4"/>
<dbReference type="GO" id="GO:0051083">
    <property type="term" value="P:'de novo' cotranslational protein folding"/>
    <property type="evidence" value="ECO:0007669"/>
    <property type="project" value="InterPro"/>
</dbReference>